<dbReference type="Gene3D" id="3.30.565.10">
    <property type="entry name" value="Histidine kinase-like ATPase, C-terminal domain"/>
    <property type="match status" value="1"/>
</dbReference>
<dbReference type="Proteomes" id="UP000007374">
    <property type="component" value="Unassembled WGS sequence"/>
</dbReference>
<evidence type="ECO:0000313" key="2">
    <source>
        <dbReference type="Proteomes" id="UP000007374"/>
    </source>
</evidence>
<dbReference type="GO" id="GO:0005524">
    <property type="term" value="F:ATP binding"/>
    <property type="evidence" value="ECO:0007669"/>
    <property type="project" value="InterPro"/>
</dbReference>
<sequence>MTSDIEEAETRSFEADVARLLHIIVHSVYSNRDVFLRELTSNGAVDVQLGCGDGDTDWGCTKGQGDRERPRPVSQFLDFAFQFHVRASAGARAIDTMMRHRPTVA</sequence>
<comment type="caution">
    <text evidence="1">The sequence shown here is derived from an EMBL/GenBank/DDBJ whole genome shotgun (WGS) entry which is preliminary data.</text>
</comment>
<dbReference type="PRINTS" id="PR00775">
    <property type="entry name" value="HEATSHOCK90"/>
</dbReference>
<keyword evidence="1" id="KW-0346">Stress response</keyword>
<accession>K2PI30</accession>
<dbReference type="InterPro" id="IPR019805">
    <property type="entry name" value="Heat_shock_protein_90_CS"/>
</dbReference>
<protein>
    <submittedName>
        <fullName evidence="1">Heat shock protein 90</fullName>
    </submittedName>
</protein>
<proteinExistence type="predicted"/>
<dbReference type="AlphaFoldDB" id="K2PI30"/>
<dbReference type="GO" id="GO:0051082">
    <property type="term" value="F:unfolded protein binding"/>
    <property type="evidence" value="ECO:0007669"/>
    <property type="project" value="InterPro"/>
</dbReference>
<dbReference type="STRING" id="721133.SAMN05216176_11336"/>
<dbReference type="SUPFAM" id="SSF55874">
    <property type="entry name" value="ATPase domain of HSP90 chaperone/DNA topoisomerase II/histidine kinase"/>
    <property type="match status" value="1"/>
</dbReference>
<evidence type="ECO:0000313" key="1">
    <source>
        <dbReference type="EMBL" id="EKF40807.1"/>
    </source>
</evidence>
<dbReference type="eggNOG" id="COG0326">
    <property type="taxonomic scope" value="Bacteria"/>
</dbReference>
<dbReference type="InterPro" id="IPR020575">
    <property type="entry name" value="Hsp90_N"/>
</dbReference>
<dbReference type="InterPro" id="IPR036890">
    <property type="entry name" value="HATPase_C_sf"/>
</dbReference>
<dbReference type="GO" id="GO:0006457">
    <property type="term" value="P:protein folding"/>
    <property type="evidence" value="ECO:0007669"/>
    <property type="project" value="InterPro"/>
</dbReference>
<name>K2PI30_9HYPH</name>
<gene>
    <name evidence="1" type="ORF">NA8A_19418</name>
</gene>
<keyword evidence="2" id="KW-1185">Reference proteome</keyword>
<dbReference type="PROSITE" id="PS00298">
    <property type="entry name" value="HSP90"/>
    <property type="match status" value="1"/>
</dbReference>
<dbReference type="EMBL" id="AMSI01000015">
    <property type="protein sequence ID" value="EKF40807.1"/>
    <property type="molecule type" value="Genomic_DNA"/>
</dbReference>
<reference evidence="1 2" key="1">
    <citation type="journal article" date="2012" name="J. Bacteriol.">
        <title>Genome Sequence of Nitratireductor indicus Type Strain C115.</title>
        <authorList>
            <person name="Lai Q."/>
            <person name="Li G."/>
            <person name="Yu Z."/>
            <person name="Shao Z."/>
        </authorList>
    </citation>
    <scope>NUCLEOTIDE SEQUENCE [LARGE SCALE GENOMIC DNA]</scope>
    <source>
        <strain evidence="1 2">C115</strain>
    </source>
</reference>
<dbReference type="OrthoDB" id="9802640at2"/>
<organism evidence="1 2">
    <name type="scientific">Nitratireductor indicus C115</name>
    <dbReference type="NCBI Taxonomy" id="1231190"/>
    <lineage>
        <taxon>Bacteria</taxon>
        <taxon>Pseudomonadati</taxon>
        <taxon>Pseudomonadota</taxon>
        <taxon>Alphaproteobacteria</taxon>
        <taxon>Hyphomicrobiales</taxon>
        <taxon>Phyllobacteriaceae</taxon>
        <taxon>Nitratireductor</taxon>
    </lineage>
</organism>